<proteinExistence type="predicted"/>
<protein>
    <submittedName>
        <fullName evidence="1">Uncharacterized protein</fullName>
    </submittedName>
</protein>
<reference evidence="1" key="1">
    <citation type="submission" date="2018-02" db="EMBL/GenBank/DDBJ databases">
        <title>Rhizophora mucronata_Transcriptome.</title>
        <authorList>
            <person name="Meera S.P."/>
            <person name="Sreeshan A."/>
            <person name="Augustine A."/>
        </authorList>
    </citation>
    <scope>NUCLEOTIDE SEQUENCE</scope>
    <source>
        <tissue evidence="1">Leaf</tissue>
    </source>
</reference>
<dbReference type="AlphaFoldDB" id="A0A2P2Q838"/>
<accession>A0A2P2Q838</accession>
<dbReference type="EMBL" id="GGEC01082657">
    <property type="protein sequence ID" value="MBX63141.1"/>
    <property type="molecule type" value="Transcribed_RNA"/>
</dbReference>
<name>A0A2P2Q838_RHIMU</name>
<evidence type="ECO:0000313" key="1">
    <source>
        <dbReference type="EMBL" id="MBX63141.1"/>
    </source>
</evidence>
<sequence>MRPPRAKAISAPSHGIFLFIVLLAFRALSFDHLNLQHSSQEEELDAGNMCECARFLTDYSK</sequence>
<organism evidence="1">
    <name type="scientific">Rhizophora mucronata</name>
    <name type="common">Asiatic mangrove</name>
    <dbReference type="NCBI Taxonomy" id="61149"/>
    <lineage>
        <taxon>Eukaryota</taxon>
        <taxon>Viridiplantae</taxon>
        <taxon>Streptophyta</taxon>
        <taxon>Embryophyta</taxon>
        <taxon>Tracheophyta</taxon>
        <taxon>Spermatophyta</taxon>
        <taxon>Magnoliopsida</taxon>
        <taxon>eudicotyledons</taxon>
        <taxon>Gunneridae</taxon>
        <taxon>Pentapetalae</taxon>
        <taxon>rosids</taxon>
        <taxon>fabids</taxon>
        <taxon>Malpighiales</taxon>
        <taxon>Rhizophoraceae</taxon>
        <taxon>Rhizophora</taxon>
    </lineage>
</organism>